<evidence type="ECO:0000313" key="2">
    <source>
        <dbReference type="EMBL" id="RFT16126.1"/>
    </source>
</evidence>
<protein>
    <recommendedName>
        <fullName evidence="4">DUF4199 domain-containing protein</fullName>
    </recommendedName>
</protein>
<evidence type="ECO:0008006" key="4">
    <source>
        <dbReference type="Google" id="ProtNLM"/>
    </source>
</evidence>
<name>A0A3E2BNC6_9BACT</name>
<feature type="transmembrane region" description="Helical" evidence="1">
    <location>
        <begin position="127"/>
        <end position="153"/>
    </location>
</feature>
<evidence type="ECO:0000313" key="3">
    <source>
        <dbReference type="Proteomes" id="UP000257323"/>
    </source>
</evidence>
<keyword evidence="1" id="KW-1133">Transmembrane helix</keyword>
<evidence type="ECO:0000256" key="1">
    <source>
        <dbReference type="SAM" id="Phobius"/>
    </source>
</evidence>
<dbReference type="EMBL" id="QUAH01000005">
    <property type="protein sequence ID" value="RFT16126.1"/>
    <property type="molecule type" value="Genomic_DNA"/>
</dbReference>
<sequence length="176" mass="19026">MAMKENDLVRPALIGGALAGILSSIPFFHCLCCLWVLAGGVLATYLLSDRASKQSTSYKMSDGLLTGALSGVFGAIITLIIRIPLTGYYLNWNKRFLESLARFADQMPPGWENWTEIGQQGWNPFTFFLSLLVTSIVFAFLGALGGLIGFSLFKPSAGTKNETQTPQNPGDSQPGL</sequence>
<feature type="transmembrane region" description="Helical" evidence="1">
    <location>
        <begin position="64"/>
        <end position="85"/>
    </location>
</feature>
<comment type="caution">
    <text evidence="2">The sequence shown here is derived from an EMBL/GenBank/DDBJ whole genome shotgun (WGS) entry which is preliminary data.</text>
</comment>
<gene>
    <name evidence="2" type="ORF">OP8BY_2132</name>
</gene>
<dbReference type="Proteomes" id="UP000257323">
    <property type="component" value="Unassembled WGS sequence"/>
</dbReference>
<dbReference type="AlphaFoldDB" id="A0A3E2BNC6"/>
<reference evidence="2 3" key="1">
    <citation type="submission" date="2018-08" db="EMBL/GenBank/DDBJ databases">
        <title>Genome analysis of the thermophilic bacterium of the candidate phylum Aminicenantes from deep subsurface aquifer revealed its physiology and ecological role.</title>
        <authorList>
            <person name="Kadnikov V.V."/>
            <person name="Mardanov A.V."/>
            <person name="Beletsky A.V."/>
            <person name="Karnachuk O.V."/>
            <person name="Ravin N.V."/>
        </authorList>
    </citation>
    <scope>NUCLEOTIDE SEQUENCE [LARGE SCALE GENOMIC DNA]</scope>
    <source>
        <strain evidence="2">BY38</strain>
    </source>
</reference>
<proteinExistence type="predicted"/>
<accession>A0A3E2BNC6</accession>
<keyword evidence="1" id="KW-0812">Transmembrane</keyword>
<feature type="transmembrane region" description="Helical" evidence="1">
    <location>
        <begin position="12"/>
        <end position="43"/>
    </location>
</feature>
<keyword evidence="1" id="KW-0472">Membrane</keyword>
<organism evidence="2 3">
    <name type="scientific">Candidatus Saccharicenans subterraneus</name>
    <dbReference type="NCBI Taxonomy" id="2508984"/>
    <lineage>
        <taxon>Bacteria</taxon>
        <taxon>Candidatus Aminicenantota</taxon>
        <taxon>Candidatus Aminicenantia</taxon>
        <taxon>Candidatus Aminicenantales</taxon>
        <taxon>Candidatus Saccharicenantaceae</taxon>
        <taxon>Candidatus Saccharicenans</taxon>
    </lineage>
</organism>